<comment type="subcellular location">
    <subcellularLocation>
        <location evidence="5">Cytoplasm</location>
    </subcellularLocation>
</comment>
<dbReference type="AlphaFoldDB" id="A0A9D9NNK9"/>
<dbReference type="Gene3D" id="3.40.1280.10">
    <property type="match status" value="1"/>
</dbReference>
<dbReference type="EMBL" id="JADILW010000045">
    <property type="protein sequence ID" value="MBO8480077.1"/>
    <property type="molecule type" value="Genomic_DNA"/>
</dbReference>
<evidence type="ECO:0000256" key="3">
    <source>
        <dbReference type="ARBA" id="ARBA00022691"/>
    </source>
</evidence>
<evidence type="ECO:0000256" key="5">
    <source>
        <dbReference type="HAMAP-Rule" id="MF_00658"/>
    </source>
</evidence>
<comment type="function">
    <text evidence="5">Specifically methylates the pseudouridine at position 1915 (m3Psi1915) in 23S rRNA.</text>
</comment>
<comment type="subunit">
    <text evidence="5">Homodimer.</text>
</comment>
<dbReference type="HAMAP" id="MF_00658">
    <property type="entry name" value="23SrRNA_methyltr_H"/>
    <property type="match status" value="1"/>
</dbReference>
<keyword evidence="3 5" id="KW-0949">S-adenosyl-L-methionine</keyword>
<evidence type="ECO:0000256" key="2">
    <source>
        <dbReference type="ARBA" id="ARBA00022679"/>
    </source>
</evidence>
<name>A0A9D9NNK9_9BACT</name>
<dbReference type="PANTHER" id="PTHR33603">
    <property type="entry name" value="METHYLTRANSFERASE"/>
    <property type="match status" value="1"/>
</dbReference>
<reference evidence="6" key="1">
    <citation type="submission" date="2020-10" db="EMBL/GenBank/DDBJ databases">
        <authorList>
            <person name="Gilroy R."/>
        </authorList>
    </citation>
    <scope>NUCLEOTIDE SEQUENCE</scope>
    <source>
        <strain evidence="6">B3-1481</strain>
    </source>
</reference>
<comment type="catalytic activity">
    <reaction evidence="5">
        <text>pseudouridine(1915) in 23S rRNA + S-adenosyl-L-methionine = N(3)-methylpseudouridine(1915) in 23S rRNA + S-adenosyl-L-homocysteine + H(+)</text>
        <dbReference type="Rhea" id="RHEA:42752"/>
        <dbReference type="Rhea" id="RHEA-COMP:10221"/>
        <dbReference type="Rhea" id="RHEA-COMP:10222"/>
        <dbReference type="ChEBI" id="CHEBI:15378"/>
        <dbReference type="ChEBI" id="CHEBI:57856"/>
        <dbReference type="ChEBI" id="CHEBI:59789"/>
        <dbReference type="ChEBI" id="CHEBI:65314"/>
        <dbReference type="ChEBI" id="CHEBI:74486"/>
        <dbReference type="EC" id="2.1.1.177"/>
    </reaction>
</comment>
<feature type="binding site" evidence="5">
    <location>
        <position position="105"/>
    </location>
    <ligand>
        <name>S-adenosyl-L-methionine</name>
        <dbReference type="ChEBI" id="CHEBI:59789"/>
    </ligand>
</feature>
<evidence type="ECO:0000256" key="4">
    <source>
        <dbReference type="ARBA" id="ARBA00038303"/>
    </source>
</evidence>
<keyword evidence="5" id="KW-0963">Cytoplasm</keyword>
<dbReference type="SUPFAM" id="SSF75217">
    <property type="entry name" value="alpha/beta knot"/>
    <property type="match status" value="1"/>
</dbReference>
<evidence type="ECO:0000256" key="1">
    <source>
        <dbReference type="ARBA" id="ARBA00022603"/>
    </source>
</evidence>
<evidence type="ECO:0000313" key="7">
    <source>
        <dbReference type="Proteomes" id="UP000823769"/>
    </source>
</evidence>
<protein>
    <recommendedName>
        <fullName evidence="5">Ribosomal RNA large subunit methyltransferase H</fullName>
        <ecNumber evidence="5">2.1.1.177</ecNumber>
    </recommendedName>
    <alternativeName>
        <fullName evidence="5">23S rRNA (pseudouridine1915-N3)-methyltransferase</fullName>
    </alternativeName>
    <alternativeName>
        <fullName evidence="5">23S rRNA m3Psi1915 methyltransferase</fullName>
    </alternativeName>
    <alternativeName>
        <fullName evidence="5">rRNA (pseudouridine-N3-)-methyltransferase RlmH</fullName>
    </alternativeName>
</protein>
<dbReference type="PIRSF" id="PIRSF004505">
    <property type="entry name" value="MT_bac"/>
    <property type="match status" value="1"/>
</dbReference>
<sequence length="157" mass="18147">MKFTLLTMGRTDVAWVRTGLDLYVSRLRHYAGFELAEIPELKNVSALSRDQIKTREGALLLRQLKPSDYVVLLDEHGRQYRSVEFAAWIQDRMAHASGDLVFVVGGAYGFSPEVYARADWKMSLSEMTFSHQMVRTIFAEQLYRAFTIIRGEPYHHE</sequence>
<dbReference type="GO" id="GO:0005737">
    <property type="term" value="C:cytoplasm"/>
    <property type="evidence" value="ECO:0007669"/>
    <property type="project" value="UniProtKB-SubCell"/>
</dbReference>
<dbReference type="CDD" id="cd18081">
    <property type="entry name" value="RlmH-like"/>
    <property type="match status" value="1"/>
</dbReference>
<dbReference type="Proteomes" id="UP000823769">
    <property type="component" value="Unassembled WGS sequence"/>
</dbReference>
<accession>A0A9D9NNK9</accession>
<keyword evidence="1 5" id="KW-0489">Methyltransferase</keyword>
<dbReference type="PANTHER" id="PTHR33603:SF1">
    <property type="entry name" value="RIBOSOMAL RNA LARGE SUBUNIT METHYLTRANSFERASE H"/>
    <property type="match status" value="1"/>
</dbReference>
<gene>
    <name evidence="5 6" type="primary">rlmH</name>
    <name evidence="6" type="ORF">IAB76_03065</name>
</gene>
<comment type="similarity">
    <text evidence="4 5">Belongs to the RNA methyltransferase RlmH family.</text>
</comment>
<keyword evidence="2 5" id="KW-0808">Transferase</keyword>
<comment type="caution">
    <text evidence="6">The sequence shown here is derived from an EMBL/GenBank/DDBJ whole genome shotgun (WGS) entry which is preliminary data.</text>
</comment>
<dbReference type="GO" id="GO:0070038">
    <property type="term" value="F:rRNA (pseudouridine-N3-)-methyltransferase activity"/>
    <property type="evidence" value="ECO:0007669"/>
    <property type="project" value="UniProtKB-UniRule"/>
</dbReference>
<dbReference type="InterPro" id="IPR003742">
    <property type="entry name" value="RlmH-like"/>
</dbReference>
<feature type="binding site" evidence="5">
    <location>
        <position position="73"/>
    </location>
    <ligand>
        <name>S-adenosyl-L-methionine</name>
        <dbReference type="ChEBI" id="CHEBI:59789"/>
    </ligand>
</feature>
<proteinExistence type="inferred from homology"/>
<reference evidence="6" key="2">
    <citation type="journal article" date="2021" name="PeerJ">
        <title>Extensive microbial diversity within the chicken gut microbiome revealed by metagenomics and culture.</title>
        <authorList>
            <person name="Gilroy R."/>
            <person name="Ravi A."/>
            <person name="Getino M."/>
            <person name="Pursley I."/>
            <person name="Horton D.L."/>
            <person name="Alikhan N.F."/>
            <person name="Baker D."/>
            <person name="Gharbi K."/>
            <person name="Hall N."/>
            <person name="Watson M."/>
            <person name="Adriaenssens E.M."/>
            <person name="Foster-Nyarko E."/>
            <person name="Jarju S."/>
            <person name="Secka A."/>
            <person name="Antonio M."/>
            <person name="Oren A."/>
            <person name="Chaudhuri R.R."/>
            <person name="La Ragione R."/>
            <person name="Hildebrand F."/>
            <person name="Pallen M.J."/>
        </authorList>
    </citation>
    <scope>NUCLEOTIDE SEQUENCE</scope>
    <source>
        <strain evidence="6">B3-1481</strain>
    </source>
</reference>
<dbReference type="Pfam" id="PF02590">
    <property type="entry name" value="SPOUT_MTase"/>
    <property type="match status" value="1"/>
</dbReference>
<dbReference type="EC" id="2.1.1.177" evidence="5"/>
<dbReference type="NCBIfam" id="NF000990">
    <property type="entry name" value="PRK00103.2-4"/>
    <property type="match status" value="1"/>
</dbReference>
<evidence type="ECO:0000313" key="6">
    <source>
        <dbReference type="EMBL" id="MBO8480077.1"/>
    </source>
</evidence>
<feature type="binding site" evidence="5">
    <location>
        <begin position="124"/>
        <end position="129"/>
    </location>
    <ligand>
        <name>S-adenosyl-L-methionine</name>
        <dbReference type="ChEBI" id="CHEBI:59789"/>
    </ligand>
</feature>
<keyword evidence="5" id="KW-0698">rRNA processing</keyword>
<organism evidence="6 7">
    <name type="scientific">Candidatus Cryptobacteroides avistercoris</name>
    <dbReference type="NCBI Taxonomy" id="2840758"/>
    <lineage>
        <taxon>Bacteria</taxon>
        <taxon>Pseudomonadati</taxon>
        <taxon>Bacteroidota</taxon>
        <taxon>Bacteroidia</taxon>
        <taxon>Bacteroidales</taxon>
        <taxon>Candidatus Cryptobacteroides</taxon>
    </lineage>
</organism>
<dbReference type="InterPro" id="IPR029028">
    <property type="entry name" value="Alpha/beta_knot_MTases"/>
</dbReference>
<dbReference type="InterPro" id="IPR029026">
    <property type="entry name" value="tRNA_m1G_MTases_N"/>
</dbReference>